<organism evidence="2">
    <name type="scientific">marine metagenome</name>
    <dbReference type="NCBI Taxonomy" id="408172"/>
    <lineage>
        <taxon>unclassified sequences</taxon>
        <taxon>metagenomes</taxon>
        <taxon>ecological metagenomes</taxon>
    </lineage>
</organism>
<keyword evidence="1" id="KW-1133">Transmembrane helix</keyword>
<feature type="transmembrane region" description="Helical" evidence="1">
    <location>
        <begin position="26"/>
        <end position="48"/>
    </location>
</feature>
<sequence length="144" mass="16540">MHQSNKQNHPGPSFSKSDYLRRNSPIIVAWVFALLLPVFLILFNTSYITNSEWLYEYNWWRNDIPNRTGLDKEQLNSGAAQIKQYFNDDAELLDLRVDYEGAKVSLYNEREVLHMVDVKKLMQAVFITSRVSGACLLALLAVGA</sequence>
<name>A0A383CNY8_9ZZZZ</name>
<evidence type="ECO:0000256" key="1">
    <source>
        <dbReference type="SAM" id="Phobius"/>
    </source>
</evidence>
<keyword evidence="1" id="KW-0472">Membrane</keyword>
<feature type="non-terminal residue" evidence="2">
    <location>
        <position position="144"/>
    </location>
</feature>
<dbReference type="AlphaFoldDB" id="A0A383CNY8"/>
<evidence type="ECO:0000313" key="2">
    <source>
        <dbReference type="EMBL" id="SVE34086.1"/>
    </source>
</evidence>
<proteinExistence type="predicted"/>
<reference evidence="2" key="1">
    <citation type="submission" date="2018-05" db="EMBL/GenBank/DDBJ databases">
        <authorList>
            <person name="Lanie J.A."/>
            <person name="Ng W.-L."/>
            <person name="Kazmierczak K.M."/>
            <person name="Andrzejewski T.M."/>
            <person name="Davidsen T.M."/>
            <person name="Wayne K.J."/>
            <person name="Tettelin H."/>
            <person name="Glass J.I."/>
            <person name="Rusch D."/>
            <person name="Podicherti R."/>
            <person name="Tsui H.-C.T."/>
            <person name="Winkler M.E."/>
        </authorList>
    </citation>
    <scope>NUCLEOTIDE SEQUENCE</scope>
</reference>
<accession>A0A383CNY8</accession>
<gene>
    <name evidence="2" type="ORF">METZ01_LOCUS486940</name>
</gene>
<keyword evidence="1" id="KW-0812">Transmembrane</keyword>
<feature type="transmembrane region" description="Helical" evidence="1">
    <location>
        <begin position="121"/>
        <end position="142"/>
    </location>
</feature>
<dbReference type="EMBL" id="UINC01210566">
    <property type="protein sequence ID" value="SVE34086.1"/>
    <property type="molecule type" value="Genomic_DNA"/>
</dbReference>
<dbReference type="InterPro" id="IPR010178">
    <property type="entry name" value="Lit"/>
</dbReference>
<protein>
    <submittedName>
        <fullName evidence="2">Uncharacterized protein</fullName>
    </submittedName>
</protein>
<dbReference type="Pfam" id="PF07314">
    <property type="entry name" value="Lit"/>
    <property type="match status" value="1"/>
</dbReference>